<dbReference type="EMBL" id="CP083685">
    <property type="protein sequence ID" value="UYU91554.1"/>
    <property type="molecule type" value="Genomic_DNA"/>
</dbReference>
<dbReference type="Proteomes" id="UP001162960">
    <property type="component" value="Chromosome"/>
</dbReference>
<dbReference type="RefSeq" id="WP_117578366.1">
    <property type="nucleotide sequence ID" value="NZ_CP072242.1"/>
</dbReference>
<organism evidence="1 2">
    <name type="scientific">Bacteroides thetaiotaomicron</name>
    <dbReference type="NCBI Taxonomy" id="818"/>
    <lineage>
        <taxon>Bacteria</taxon>
        <taxon>Pseudomonadati</taxon>
        <taxon>Bacteroidota</taxon>
        <taxon>Bacteroidia</taxon>
        <taxon>Bacteroidales</taxon>
        <taxon>Bacteroidaceae</taxon>
        <taxon>Bacteroides</taxon>
    </lineage>
</organism>
<accession>A0AB38UF98</accession>
<proteinExistence type="predicted"/>
<name>A0AB38UF98_BACT4</name>
<gene>
    <name evidence="1" type="ORF">KQP74_02660</name>
</gene>
<protein>
    <submittedName>
        <fullName evidence="1">Uncharacterized protein</fullName>
    </submittedName>
</protein>
<dbReference type="AlphaFoldDB" id="A0AB38UF98"/>
<sequence>MEKKETIQSAPEIKNVSGVFLKFQSLPGNGDKTMEDFYSLMSSPCIERTSLLADLNFVVVTSENIVRTQFEL</sequence>
<evidence type="ECO:0000313" key="1">
    <source>
        <dbReference type="EMBL" id="UYU91554.1"/>
    </source>
</evidence>
<evidence type="ECO:0000313" key="2">
    <source>
        <dbReference type="Proteomes" id="UP001162960"/>
    </source>
</evidence>
<reference evidence="1" key="1">
    <citation type="submission" date="2021-06" db="EMBL/GenBank/DDBJ databases">
        <title>Interrogation of the integrated mobile genetic elements in gut-associated Bacteroides with a consensus prediction approach.</title>
        <authorList>
            <person name="Campbell D.E."/>
            <person name="Leigh J.R."/>
            <person name="Kim T."/>
            <person name="England W."/>
            <person name="Whitaker R.J."/>
            <person name="Degnan P.H."/>
        </authorList>
    </citation>
    <scope>NUCLEOTIDE SEQUENCE</scope>
    <source>
        <strain evidence="1">VPI-3443</strain>
    </source>
</reference>